<dbReference type="RefSeq" id="WP_104762461.1">
    <property type="nucleotide sequence ID" value="NZ_FZPM01000004.1"/>
</dbReference>
<sequence length="270" mass="30201">MKREILHKKSIYFFIVLLILCCLQANTNEITFPDEDENSLTAPSFTEEQIRSLQPVLITPKIAKTPTQSLLLREANIKRNGYYLMLLYNITSINRLDTHGNTVRILSSGFGLRGGMISYLDSYIGIRGYFGLDFTHDSLAIAILQQNTLKPTDLNIQYSGTMIMASLGIDILIDFFIGKTYQHTMGFFLGVGAGALIYFDNNTPMILANGNRIDIAWSANVTVQGGITMTLAHKNKFEIGVKLLPTQALTIDKSGVLLDFNPYIAYSYKF</sequence>
<evidence type="ECO:0000313" key="2">
    <source>
        <dbReference type="Proteomes" id="UP000256424"/>
    </source>
</evidence>
<dbReference type="InterPro" id="IPR002718">
    <property type="entry name" value="OMP_Helicobacter"/>
</dbReference>
<dbReference type="OrthoDB" id="5321913at2"/>
<dbReference type="Proteomes" id="UP000256424">
    <property type="component" value="Unassembled WGS sequence"/>
</dbReference>
<name>A0A3D8J5D0_9HELI</name>
<dbReference type="Pfam" id="PF01856">
    <property type="entry name" value="HP_OMP"/>
    <property type="match status" value="1"/>
</dbReference>
<reference evidence="1 2" key="1">
    <citation type="submission" date="2018-04" db="EMBL/GenBank/DDBJ databases">
        <title>Novel Campyloabacter and Helicobacter Species and Strains.</title>
        <authorList>
            <person name="Mannion A.J."/>
            <person name="Shen Z."/>
            <person name="Fox J.G."/>
        </authorList>
    </citation>
    <scope>NUCLEOTIDE SEQUENCE [LARGE SCALE GENOMIC DNA]</scope>
    <source>
        <strain evidence="1 2">MIT 97-5075</strain>
    </source>
</reference>
<proteinExistence type="predicted"/>
<dbReference type="EMBL" id="NXLW01000005">
    <property type="protein sequence ID" value="RDU72697.1"/>
    <property type="molecule type" value="Genomic_DNA"/>
</dbReference>
<comment type="caution">
    <text evidence="1">The sequence shown here is derived from an EMBL/GenBank/DDBJ whole genome shotgun (WGS) entry which is preliminary data.</text>
</comment>
<accession>A0A3D8J5D0</accession>
<gene>
    <name evidence="1" type="ORF">CQA66_03605</name>
</gene>
<dbReference type="AlphaFoldDB" id="A0A3D8J5D0"/>
<protein>
    <submittedName>
        <fullName evidence="1">Outer membrane beta-barrel protein</fullName>
    </submittedName>
</protein>
<organism evidence="1 2">
    <name type="scientific">Helicobacter aurati</name>
    <dbReference type="NCBI Taxonomy" id="137778"/>
    <lineage>
        <taxon>Bacteria</taxon>
        <taxon>Pseudomonadati</taxon>
        <taxon>Campylobacterota</taxon>
        <taxon>Epsilonproteobacteria</taxon>
        <taxon>Campylobacterales</taxon>
        <taxon>Helicobacteraceae</taxon>
        <taxon>Helicobacter</taxon>
    </lineage>
</organism>
<evidence type="ECO:0000313" key="1">
    <source>
        <dbReference type="EMBL" id="RDU72697.1"/>
    </source>
</evidence>
<keyword evidence="2" id="KW-1185">Reference proteome</keyword>